<name>A0A6G1ZGP9_9BACT</name>
<keyword evidence="1" id="KW-1133">Transmembrane helix</keyword>
<gene>
    <name evidence="2" type="ORF">GKE01_16140</name>
</gene>
<evidence type="ECO:0000313" key="2">
    <source>
        <dbReference type="EMBL" id="MRY12992.1"/>
    </source>
</evidence>
<feature type="transmembrane region" description="Helical" evidence="1">
    <location>
        <begin position="30"/>
        <end position="51"/>
    </location>
</feature>
<accession>A0A6G1ZGP9</accession>
<dbReference type="EMBL" id="WKLP01000024">
    <property type="protein sequence ID" value="MRY12992.1"/>
    <property type="molecule type" value="Genomic_DNA"/>
</dbReference>
<evidence type="ECO:0000256" key="1">
    <source>
        <dbReference type="SAM" id="Phobius"/>
    </source>
</evidence>
<sequence length="75" mass="8641">MTKLYVLLSLGKGGDNTFVEGRMSTPLVCYILSGVILLVVLLRVFSWLQYLQLKRKARKRIFKNKTVKSLPVRNK</sequence>
<organism evidence="2">
    <name type="scientific">Parabacteroides goldsteinii</name>
    <dbReference type="NCBI Taxonomy" id="328812"/>
    <lineage>
        <taxon>Bacteria</taxon>
        <taxon>Pseudomonadati</taxon>
        <taxon>Bacteroidota</taxon>
        <taxon>Bacteroidia</taxon>
        <taxon>Bacteroidales</taxon>
        <taxon>Tannerellaceae</taxon>
        <taxon>Parabacteroides</taxon>
    </lineage>
</organism>
<protein>
    <submittedName>
        <fullName evidence="2">Uncharacterized protein</fullName>
    </submittedName>
</protein>
<keyword evidence="1" id="KW-0812">Transmembrane</keyword>
<reference evidence="2" key="1">
    <citation type="journal article" date="2019" name="Nat. Med.">
        <title>A library of human gut bacterial isolates paired with longitudinal multiomics data enables mechanistic microbiome research.</title>
        <authorList>
            <person name="Poyet M."/>
            <person name="Groussin M."/>
            <person name="Gibbons S.M."/>
            <person name="Avila-Pacheco J."/>
            <person name="Jiang X."/>
            <person name="Kearney S.M."/>
            <person name="Perrotta A.R."/>
            <person name="Berdy B."/>
            <person name="Zhao S."/>
            <person name="Lieberman T.D."/>
            <person name="Swanson P.K."/>
            <person name="Smith M."/>
            <person name="Roesemann S."/>
            <person name="Alexander J.E."/>
            <person name="Rich S.A."/>
            <person name="Livny J."/>
            <person name="Vlamakis H."/>
            <person name="Clish C."/>
            <person name="Bullock K."/>
            <person name="Deik A."/>
            <person name="Scott J."/>
            <person name="Pierce K.A."/>
            <person name="Xavier R.J."/>
            <person name="Alm E.J."/>
        </authorList>
    </citation>
    <scope>NUCLEOTIDE SEQUENCE</scope>
    <source>
        <strain evidence="2">BIOML-A4</strain>
    </source>
</reference>
<proteinExistence type="predicted"/>
<comment type="caution">
    <text evidence="2">The sequence shown here is derived from an EMBL/GenBank/DDBJ whole genome shotgun (WGS) entry which is preliminary data.</text>
</comment>
<keyword evidence="1" id="KW-0472">Membrane</keyword>
<dbReference type="AlphaFoldDB" id="A0A6G1ZGP9"/>